<name>A0ABD1HD14_SALDI</name>
<sequence>MEEEDNDPKFCDLTGHDACDLISPILLLERTPPIEIKLLLLTVLPKFYEKLGADPYDFLNEFTRLCDIQKRLAGVSEDTFRLAVFLFTLSGEANAWFWRLPSRSIKKWTELKTAFLELRLLHRTLILAILYFFKSFSVISQ</sequence>
<proteinExistence type="predicted"/>
<gene>
    <name evidence="1" type="ORF">AAHA92_14665</name>
</gene>
<protein>
    <submittedName>
        <fullName evidence="1">Uncharacterized protein</fullName>
    </submittedName>
</protein>
<reference evidence="1 2" key="1">
    <citation type="submission" date="2024-06" db="EMBL/GenBank/DDBJ databases">
        <title>A chromosome level genome sequence of Diviner's sage (Salvia divinorum).</title>
        <authorList>
            <person name="Ford S.A."/>
            <person name="Ro D.-K."/>
            <person name="Ness R.W."/>
            <person name="Phillips M.A."/>
        </authorList>
    </citation>
    <scope>NUCLEOTIDE SEQUENCE [LARGE SCALE GENOMIC DNA]</scope>
    <source>
        <strain evidence="1">SAF-2024a</strain>
        <tissue evidence="1">Leaf</tissue>
    </source>
</reference>
<keyword evidence="2" id="KW-1185">Reference proteome</keyword>
<organism evidence="1 2">
    <name type="scientific">Salvia divinorum</name>
    <name type="common">Maria pastora</name>
    <name type="synonym">Diviner's sage</name>
    <dbReference type="NCBI Taxonomy" id="28513"/>
    <lineage>
        <taxon>Eukaryota</taxon>
        <taxon>Viridiplantae</taxon>
        <taxon>Streptophyta</taxon>
        <taxon>Embryophyta</taxon>
        <taxon>Tracheophyta</taxon>
        <taxon>Spermatophyta</taxon>
        <taxon>Magnoliopsida</taxon>
        <taxon>eudicotyledons</taxon>
        <taxon>Gunneridae</taxon>
        <taxon>Pentapetalae</taxon>
        <taxon>asterids</taxon>
        <taxon>lamiids</taxon>
        <taxon>Lamiales</taxon>
        <taxon>Lamiaceae</taxon>
        <taxon>Nepetoideae</taxon>
        <taxon>Mentheae</taxon>
        <taxon>Salviinae</taxon>
        <taxon>Salvia</taxon>
        <taxon>Salvia subgen. Calosphace</taxon>
    </lineage>
</organism>
<evidence type="ECO:0000313" key="2">
    <source>
        <dbReference type="Proteomes" id="UP001567538"/>
    </source>
</evidence>
<evidence type="ECO:0000313" key="1">
    <source>
        <dbReference type="EMBL" id="KAL1554069.1"/>
    </source>
</evidence>
<comment type="caution">
    <text evidence="1">The sequence shown here is derived from an EMBL/GenBank/DDBJ whole genome shotgun (WGS) entry which is preliminary data.</text>
</comment>
<dbReference type="Proteomes" id="UP001567538">
    <property type="component" value="Unassembled WGS sequence"/>
</dbReference>
<accession>A0ABD1HD14</accession>
<dbReference type="AlphaFoldDB" id="A0ABD1HD14"/>
<dbReference type="EMBL" id="JBEAFC010000006">
    <property type="protein sequence ID" value="KAL1554069.1"/>
    <property type="molecule type" value="Genomic_DNA"/>
</dbReference>